<keyword evidence="2" id="KW-1185">Reference proteome</keyword>
<evidence type="ECO:0000313" key="2">
    <source>
        <dbReference type="Proteomes" id="UP000243494"/>
    </source>
</evidence>
<sequence length="151" mass="17513">MEELQKKKQLVQEEMKKIGIDKMFNIIEKNGVVLFRGFQEIKENKCLIGVLLDESIYTNVTIFFGRLKDSSKKEEVLELVNELNLSYKANQFLINENNELLVKTPYIAMAEDFNAEVLVLLVKELCQILIEKEYIKFEDMIISAVENTVTA</sequence>
<name>A0A371IT99_9FIRM</name>
<evidence type="ECO:0000313" key="1">
    <source>
        <dbReference type="EMBL" id="RDY23716.1"/>
    </source>
</evidence>
<evidence type="ECO:0008006" key="3">
    <source>
        <dbReference type="Google" id="ProtNLM"/>
    </source>
</evidence>
<dbReference type="Proteomes" id="UP000243494">
    <property type="component" value="Unassembled WGS sequence"/>
</dbReference>
<proteinExistence type="predicted"/>
<dbReference type="RefSeq" id="WP_095406253.1">
    <property type="nucleotide sequence ID" value="NZ_NOJZ02000008.1"/>
</dbReference>
<organism evidence="1 2">
    <name type="scientific">Romboutsia maritimum</name>
    <dbReference type="NCBI Taxonomy" id="2020948"/>
    <lineage>
        <taxon>Bacteria</taxon>
        <taxon>Bacillati</taxon>
        <taxon>Bacillota</taxon>
        <taxon>Clostridia</taxon>
        <taxon>Peptostreptococcales</taxon>
        <taxon>Peptostreptococcaceae</taxon>
        <taxon>Romboutsia</taxon>
    </lineage>
</organism>
<dbReference type="AlphaFoldDB" id="A0A371IT99"/>
<protein>
    <recommendedName>
        <fullName evidence="3">YbjN domain-containing protein</fullName>
    </recommendedName>
</protein>
<dbReference type="EMBL" id="NOJZ02000008">
    <property type="protein sequence ID" value="RDY23716.1"/>
    <property type="molecule type" value="Genomic_DNA"/>
</dbReference>
<reference evidence="1 2" key="1">
    <citation type="journal article" date="2017" name="Genome Announc.">
        <title>Draft Genome Sequence of Romboutsia maritimum sp. nov. Strain CCRI-22766(T), Isolated from Coastal Estuarine Mud.</title>
        <authorList>
            <person name="Maheux A.F."/>
            <person name="Boudreau D.K."/>
            <person name="Berube E."/>
            <person name="Boissinot M."/>
            <person name="Raymond F."/>
            <person name="Brodeur S."/>
            <person name="Corbeil J."/>
            <person name="Brightwell G."/>
            <person name="Broda D."/>
            <person name="Omar R.F."/>
            <person name="Bergeron M.G."/>
        </authorList>
    </citation>
    <scope>NUCLEOTIDE SEQUENCE [LARGE SCALE GENOMIC DNA]</scope>
    <source>
        <strain evidence="1 2">CCRI-22766</strain>
    </source>
</reference>
<comment type="caution">
    <text evidence="1">The sequence shown here is derived from an EMBL/GenBank/DDBJ whole genome shotgun (WGS) entry which is preliminary data.</text>
</comment>
<accession>A0A371IT99</accession>
<gene>
    <name evidence="1" type="ORF">CHF27_006195</name>
</gene>
<dbReference type="OrthoDB" id="1669180at2"/>